<protein>
    <submittedName>
        <fullName evidence="9">Protein kinase</fullName>
    </submittedName>
</protein>
<evidence type="ECO:0000313" key="10">
    <source>
        <dbReference type="Proteomes" id="UP000440224"/>
    </source>
</evidence>
<dbReference type="PROSITE" id="PS50011">
    <property type="entry name" value="PROTEIN_KINASE_DOM"/>
    <property type="match status" value="1"/>
</dbReference>
<evidence type="ECO:0000256" key="5">
    <source>
        <dbReference type="PROSITE-ProRule" id="PRU10141"/>
    </source>
</evidence>
<evidence type="ECO:0000256" key="1">
    <source>
        <dbReference type="ARBA" id="ARBA00022679"/>
    </source>
</evidence>
<dbReference type="Proteomes" id="UP000440224">
    <property type="component" value="Unassembled WGS sequence"/>
</dbReference>
<dbReference type="PROSITE" id="PS00108">
    <property type="entry name" value="PROTEIN_KINASE_ST"/>
    <property type="match status" value="1"/>
</dbReference>
<dbReference type="SMART" id="SM00220">
    <property type="entry name" value="S_TKc"/>
    <property type="match status" value="1"/>
</dbReference>
<dbReference type="CDD" id="cd14014">
    <property type="entry name" value="STKc_PknB_like"/>
    <property type="match status" value="1"/>
</dbReference>
<keyword evidence="2 5" id="KW-0547">Nucleotide-binding</keyword>
<dbReference type="RefSeq" id="WP_153818910.1">
    <property type="nucleotide sequence ID" value="NZ_WJIE01000002.1"/>
</dbReference>
<feature type="compositionally biased region" description="Pro residues" evidence="6">
    <location>
        <begin position="326"/>
        <end position="356"/>
    </location>
</feature>
<gene>
    <name evidence="9" type="ORF">GF068_09080</name>
</gene>
<dbReference type="PROSITE" id="PS00107">
    <property type="entry name" value="PROTEIN_KINASE_ATP"/>
    <property type="match status" value="1"/>
</dbReference>
<feature type="domain" description="Protein kinase" evidence="8">
    <location>
        <begin position="11"/>
        <end position="275"/>
    </location>
</feature>
<keyword evidence="10" id="KW-1185">Reference proteome</keyword>
<keyword evidence="7" id="KW-0812">Transmembrane</keyword>
<evidence type="ECO:0000313" key="9">
    <source>
        <dbReference type="EMBL" id="MRG92077.1"/>
    </source>
</evidence>
<dbReference type="GO" id="GO:0005524">
    <property type="term" value="F:ATP binding"/>
    <property type="evidence" value="ECO:0007669"/>
    <property type="project" value="UniProtKB-UniRule"/>
</dbReference>
<evidence type="ECO:0000259" key="8">
    <source>
        <dbReference type="PROSITE" id="PS50011"/>
    </source>
</evidence>
<dbReference type="InterPro" id="IPR008271">
    <property type="entry name" value="Ser/Thr_kinase_AS"/>
</dbReference>
<dbReference type="AlphaFoldDB" id="A0A6N7PJU1"/>
<keyword evidence="4 5" id="KW-0067">ATP-binding</keyword>
<dbReference type="InterPro" id="IPR017441">
    <property type="entry name" value="Protein_kinase_ATP_BS"/>
</dbReference>
<dbReference type="Gene3D" id="1.10.510.10">
    <property type="entry name" value="Transferase(Phosphotransferase) domain 1"/>
    <property type="match status" value="1"/>
</dbReference>
<evidence type="ECO:0000256" key="7">
    <source>
        <dbReference type="SAM" id="Phobius"/>
    </source>
</evidence>
<reference evidence="9 10" key="1">
    <citation type="submission" date="2019-10" db="EMBL/GenBank/DDBJ databases">
        <title>A soil myxobacterium in the family Polyangiaceae.</title>
        <authorList>
            <person name="Li Y."/>
            <person name="Wang J."/>
        </authorList>
    </citation>
    <scope>NUCLEOTIDE SEQUENCE [LARGE SCALE GENOMIC DNA]</scope>
    <source>
        <strain evidence="9 10">DSM 14734</strain>
    </source>
</reference>
<dbReference type="Pfam" id="PF00069">
    <property type="entry name" value="Pkinase"/>
    <property type="match status" value="1"/>
</dbReference>
<organism evidence="9 10">
    <name type="scientific">Polyangium spumosum</name>
    <dbReference type="NCBI Taxonomy" id="889282"/>
    <lineage>
        <taxon>Bacteria</taxon>
        <taxon>Pseudomonadati</taxon>
        <taxon>Myxococcota</taxon>
        <taxon>Polyangia</taxon>
        <taxon>Polyangiales</taxon>
        <taxon>Polyangiaceae</taxon>
        <taxon>Polyangium</taxon>
    </lineage>
</organism>
<feature type="compositionally biased region" description="Pro residues" evidence="6">
    <location>
        <begin position="384"/>
        <end position="400"/>
    </location>
</feature>
<feature type="transmembrane region" description="Helical" evidence="7">
    <location>
        <begin position="427"/>
        <end position="447"/>
    </location>
</feature>
<evidence type="ECO:0000256" key="2">
    <source>
        <dbReference type="ARBA" id="ARBA00022741"/>
    </source>
</evidence>
<comment type="caution">
    <text evidence="9">The sequence shown here is derived from an EMBL/GenBank/DDBJ whole genome shotgun (WGS) entry which is preliminary data.</text>
</comment>
<dbReference type="PANTHER" id="PTHR43289:SF6">
    <property type="entry name" value="SERINE_THREONINE-PROTEIN KINASE NEKL-3"/>
    <property type="match status" value="1"/>
</dbReference>
<dbReference type="SUPFAM" id="SSF56112">
    <property type="entry name" value="Protein kinase-like (PK-like)"/>
    <property type="match status" value="1"/>
</dbReference>
<keyword evidence="7" id="KW-0472">Membrane</keyword>
<dbReference type="InterPro" id="IPR000719">
    <property type="entry name" value="Prot_kinase_dom"/>
</dbReference>
<feature type="region of interest" description="Disordered" evidence="6">
    <location>
        <begin position="450"/>
        <end position="470"/>
    </location>
</feature>
<keyword evidence="7" id="KW-1133">Transmembrane helix</keyword>
<dbReference type="InterPro" id="IPR011009">
    <property type="entry name" value="Kinase-like_dom_sf"/>
</dbReference>
<keyword evidence="1" id="KW-0808">Transferase</keyword>
<dbReference type="Gene3D" id="3.30.200.20">
    <property type="entry name" value="Phosphorylase Kinase, domain 1"/>
    <property type="match status" value="1"/>
</dbReference>
<keyword evidence="3 9" id="KW-0418">Kinase</keyword>
<sequence length="470" mass="49619">MKAGDLIGGKYRLARRLGQGAMGVVWEAVHEMTSRRVAVKLIVNATDNLRRRLLREARAAGQIAHRNVVEVYDVGETAEEDPFLVMQLLSGDTLYACMKREGRMAPARALPVARDIGRALAAAHAQGIIHRDLKPANVFLHREAGAPGELVKVLDFGLCKPMGVDEMLTIPGGLLGSPAYMSPEQIAGAPDLDPRTDIWSYGVLMFELFAGQRPFAGRGPDLINTVLTAPIPRLRDVVPGIDPGLDEIVAGCIVRDKRARIASAAEIVARLEPITERAQSAGPAPADDGDEGGLAVTMVYRPGANGPPSAGHKVAKTIPLAAYPGPLPGAPAPMREGPPPSYPQPAPPSQPEPPRSAPQGSFAGMQGQAPPPRLSEAQRSSWGPQPPQPQPPQPQAPPPSWQAMTGQNQAMMQPFPAAPQAPPERRWIGFVILTLGVLALVGVLAFVSLSGGRSSKPNAPAAPSAAPPSR</sequence>
<evidence type="ECO:0000256" key="3">
    <source>
        <dbReference type="ARBA" id="ARBA00022777"/>
    </source>
</evidence>
<proteinExistence type="predicted"/>
<dbReference type="GO" id="GO:0004674">
    <property type="term" value="F:protein serine/threonine kinase activity"/>
    <property type="evidence" value="ECO:0007669"/>
    <property type="project" value="TreeGrafter"/>
</dbReference>
<feature type="region of interest" description="Disordered" evidence="6">
    <location>
        <begin position="326"/>
        <end position="405"/>
    </location>
</feature>
<feature type="binding site" evidence="5">
    <location>
        <position position="40"/>
    </location>
    <ligand>
        <name>ATP</name>
        <dbReference type="ChEBI" id="CHEBI:30616"/>
    </ligand>
</feature>
<dbReference type="EMBL" id="WJIE01000002">
    <property type="protein sequence ID" value="MRG92077.1"/>
    <property type="molecule type" value="Genomic_DNA"/>
</dbReference>
<evidence type="ECO:0000256" key="4">
    <source>
        <dbReference type="ARBA" id="ARBA00022840"/>
    </source>
</evidence>
<evidence type="ECO:0000256" key="6">
    <source>
        <dbReference type="SAM" id="MobiDB-lite"/>
    </source>
</evidence>
<dbReference type="PANTHER" id="PTHR43289">
    <property type="entry name" value="MITOGEN-ACTIVATED PROTEIN KINASE KINASE KINASE 20-RELATED"/>
    <property type="match status" value="1"/>
</dbReference>
<feature type="compositionally biased region" description="Low complexity" evidence="6">
    <location>
        <begin position="450"/>
        <end position="464"/>
    </location>
</feature>
<name>A0A6N7PJU1_9BACT</name>
<dbReference type="OrthoDB" id="5515228at2"/>
<accession>A0A6N7PJU1</accession>